<evidence type="ECO:0000313" key="3">
    <source>
        <dbReference type="Proteomes" id="UP000268162"/>
    </source>
</evidence>
<feature type="non-terminal residue" evidence="2">
    <location>
        <position position="333"/>
    </location>
</feature>
<name>A0A4V1J4Q8_9FUNG</name>
<dbReference type="AlphaFoldDB" id="A0A4V1J4Q8"/>
<organism evidence="2 3">
    <name type="scientific">Dimargaris cristalligena</name>
    <dbReference type="NCBI Taxonomy" id="215637"/>
    <lineage>
        <taxon>Eukaryota</taxon>
        <taxon>Fungi</taxon>
        <taxon>Fungi incertae sedis</taxon>
        <taxon>Zoopagomycota</taxon>
        <taxon>Kickxellomycotina</taxon>
        <taxon>Dimargaritomycetes</taxon>
        <taxon>Dimargaritales</taxon>
        <taxon>Dimargaritaceae</taxon>
        <taxon>Dimargaris</taxon>
    </lineage>
</organism>
<gene>
    <name evidence="2" type="ORF">BJ085DRAFT_39911</name>
</gene>
<feature type="region of interest" description="Disordered" evidence="1">
    <location>
        <begin position="145"/>
        <end position="166"/>
    </location>
</feature>
<dbReference type="Proteomes" id="UP000268162">
    <property type="component" value="Unassembled WGS sequence"/>
</dbReference>
<feature type="region of interest" description="Disordered" evidence="1">
    <location>
        <begin position="182"/>
        <end position="207"/>
    </location>
</feature>
<reference evidence="3" key="1">
    <citation type="journal article" date="2018" name="Nat. Microbiol.">
        <title>Leveraging single-cell genomics to expand the fungal tree of life.</title>
        <authorList>
            <person name="Ahrendt S.R."/>
            <person name="Quandt C.A."/>
            <person name="Ciobanu D."/>
            <person name="Clum A."/>
            <person name="Salamov A."/>
            <person name="Andreopoulos B."/>
            <person name="Cheng J.F."/>
            <person name="Woyke T."/>
            <person name="Pelin A."/>
            <person name="Henrissat B."/>
            <person name="Reynolds N.K."/>
            <person name="Benny G.L."/>
            <person name="Smith M.E."/>
            <person name="James T.Y."/>
            <person name="Grigoriev I.V."/>
        </authorList>
    </citation>
    <scope>NUCLEOTIDE SEQUENCE [LARGE SCALE GENOMIC DNA]</scope>
    <source>
        <strain evidence="3">RSA 468</strain>
    </source>
</reference>
<protein>
    <submittedName>
        <fullName evidence="2">Uncharacterized protein</fullName>
    </submittedName>
</protein>
<keyword evidence="3" id="KW-1185">Reference proteome</keyword>
<feature type="region of interest" description="Disordered" evidence="1">
    <location>
        <begin position="300"/>
        <end position="319"/>
    </location>
</feature>
<accession>A0A4V1J4Q8</accession>
<evidence type="ECO:0000256" key="1">
    <source>
        <dbReference type="SAM" id="MobiDB-lite"/>
    </source>
</evidence>
<feature type="compositionally biased region" description="Polar residues" evidence="1">
    <location>
        <begin position="191"/>
        <end position="207"/>
    </location>
</feature>
<proteinExistence type="predicted"/>
<dbReference type="EMBL" id="ML002658">
    <property type="protein sequence ID" value="RKP36409.1"/>
    <property type="molecule type" value="Genomic_DNA"/>
</dbReference>
<sequence length="333" mass="36375">MVNPSHPLRELFESNGQFSICRWCHKRFEYKKRGDKLKIPEINGLCQHIRDECAPHNRHPDIINVATVNRPRSLAYIKCRRDQTKTWTWPILRDHPLAHLDESRREQVAALANEALQGVEAEVAAMVRIGTIPTQQMDPRALSSDIIGHHGETSPRSSDPSPLIAGMSLGYGHQLASSTVNPASHGFSGEMKTSFQSTPVPSTGHSGLQSYVSGQPIQLASPSFPLHPARTDHLPSTYPHAHSIPAYQPITAPPHPGLTAGGYSQHLIYQQLANRSSSAMHESRPAQRRRLNSAAAIPTLATATPVEPPSGPYLSQPTLVMPTAANTSVNPAM</sequence>
<evidence type="ECO:0000313" key="2">
    <source>
        <dbReference type="EMBL" id="RKP36409.1"/>
    </source>
</evidence>